<proteinExistence type="predicted"/>
<organism evidence="2 3">
    <name type="scientific">Hypsizygus marmoreus</name>
    <name type="common">White beech mushroom</name>
    <name type="synonym">Agaricus marmoreus</name>
    <dbReference type="NCBI Taxonomy" id="39966"/>
    <lineage>
        <taxon>Eukaryota</taxon>
        <taxon>Fungi</taxon>
        <taxon>Dikarya</taxon>
        <taxon>Basidiomycota</taxon>
        <taxon>Agaricomycotina</taxon>
        <taxon>Agaricomycetes</taxon>
        <taxon>Agaricomycetidae</taxon>
        <taxon>Agaricales</taxon>
        <taxon>Tricholomatineae</taxon>
        <taxon>Lyophyllaceae</taxon>
        <taxon>Hypsizygus</taxon>
    </lineage>
</organism>
<feature type="region of interest" description="Disordered" evidence="1">
    <location>
        <begin position="46"/>
        <end position="74"/>
    </location>
</feature>
<protein>
    <submittedName>
        <fullName evidence="2">Uncharacterized protein</fullName>
    </submittedName>
</protein>
<dbReference type="AlphaFoldDB" id="A0A369JH90"/>
<evidence type="ECO:0000313" key="2">
    <source>
        <dbReference type="EMBL" id="RDB19073.1"/>
    </source>
</evidence>
<sequence>MSVRVPGVSTVDPRASTLMSWMGDWIIEKLKRIEEKLEDRERKEIMRSVRTQRYTPGGRYADPSPFLPNGRKSV</sequence>
<keyword evidence="3" id="KW-1185">Reference proteome</keyword>
<dbReference type="Proteomes" id="UP000076154">
    <property type="component" value="Unassembled WGS sequence"/>
</dbReference>
<gene>
    <name evidence="2" type="ORF">Hypma_014464</name>
</gene>
<accession>A0A369JH90</accession>
<name>A0A369JH90_HYPMA</name>
<evidence type="ECO:0000256" key="1">
    <source>
        <dbReference type="SAM" id="MobiDB-lite"/>
    </source>
</evidence>
<evidence type="ECO:0000313" key="3">
    <source>
        <dbReference type="Proteomes" id="UP000076154"/>
    </source>
</evidence>
<dbReference type="InParanoid" id="A0A369JH90"/>
<dbReference type="EMBL" id="LUEZ02000085">
    <property type="protein sequence ID" value="RDB19073.1"/>
    <property type="molecule type" value="Genomic_DNA"/>
</dbReference>
<reference evidence="2" key="1">
    <citation type="submission" date="2018-04" db="EMBL/GenBank/DDBJ databases">
        <title>Whole genome sequencing of Hypsizygus marmoreus.</title>
        <authorList>
            <person name="Choi I.-G."/>
            <person name="Min B."/>
            <person name="Kim J.-G."/>
            <person name="Kim S."/>
            <person name="Oh Y.-L."/>
            <person name="Kong W.-S."/>
            <person name="Park H."/>
            <person name="Jeong J."/>
            <person name="Song E.-S."/>
        </authorList>
    </citation>
    <scope>NUCLEOTIDE SEQUENCE [LARGE SCALE GENOMIC DNA]</scope>
    <source>
        <strain evidence="2">51987-8</strain>
    </source>
</reference>
<comment type="caution">
    <text evidence="2">The sequence shown here is derived from an EMBL/GenBank/DDBJ whole genome shotgun (WGS) entry which is preliminary data.</text>
</comment>